<gene>
    <name evidence="1" type="ORF">D1B33_15240</name>
</gene>
<comment type="caution">
    <text evidence="1">The sequence shown here is derived from an EMBL/GenBank/DDBJ whole genome shotgun (WGS) entry which is preliminary data.</text>
</comment>
<protein>
    <submittedName>
        <fullName evidence="1">Uncharacterized protein</fullName>
    </submittedName>
</protein>
<organism evidence="1 2">
    <name type="scientific">Ureibacillus yapensis</name>
    <dbReference type="NCBI Taxonomy" id="2304605"/>
    <lineage>
        <taxon>Bacteria</taxon>
        <taxon>Bacillati</taxon>
        <taxon>Bacillota</taxon>
        <taxon>Bacilli</taxon>
        <taxon>Bacillales</taxon>
        <taxon>Caryophanaceae</taxon>
        <taxon>Ureibacillus</taxon>
    </lineage>
</organism>
<dbReference type="Proteomes" id="UP000265692">
    <property type="component" value="Unassembled WGS sequence"/>
</dbReference>
<dbReference type="AlphaFoldDB" id="A0A396S509"/>
<keyword evidence="2" id="KW-1185">Reference proteome</keyword>
<name>A0A396S509_9BACL</name>
<evidence type="ECO:0000313" key="1">
    <source>
        <dbReference type="EMBL" id="RHW33400.1"/>
    </source>
</evidence>
<dbReference type="EMBL" id="QWEI01000010">
    <property type="protein sequence ID" value="RHW33400.1"/>
    <property type="molecule type" value="Genomic_DNA"/>
</dbReference>
<proteinExistence type="predicted"/>
<sequence length="338" mass="39932">MSIQKRMETYTAEQIAMLNLEKKYFNFLWEIFSSEEFEKSLKDSEAYIIKNYEVLHRKWDNNKFKVPFERIMRHLLYKKLIENDLIVDIYPSPVSGDMGIVTKDAIINIDAKTINAKTNSGDIKWLQYLPNQTSFRHVRILHEEYGLEVESNLPEYDTYNNGSLPVLSYFLKAIYYDDNKSFSLDRNEFRDSLSLVCFPNGVLSPLFENELISGQKTYLYYKLRDGKYYKPKLIGSKEVVDNWIETGTFFAEVKKIIPDTLKWEEVERETARIKYSYYDIENNTLWIVVRRGTAGNFIYNLEAVVGVDTPRVDLLDLKDRFDGENKHWLGYKSKKFTL</sequence>
<evidence type="ECO:0000313" key="2">
    <source>
        <dbReference type="Proteomes" id="UP000265692"/>
    </source>
</evidence>
<accession>A0A396S509</accession>
<reference evidence="1 2" key="1">
    <citation type="submission" date="2018-08" db="EMBL/GenBank/DDBJ databases">
        <title>Lysinibacillus sp. YLB-03 draft genome sequence.</title>
        <authorList>
            <person name="Yu L."/>
        </authorList>
    </citation>
    <scope>NUCLEOTIDE SEQUENCE [LARGE SCALE GENOMIC DNA]</scope>
    <source>
        <strain evidence="1 2">YLB-03</strain>
    </source>
</reference>
<dbReference type="RefSeq" id="WP_118877264.1">
    <property type="nucleotide sequence ID" value="NZ_QWEI01000010.1"/>
</dbReference>
<dbReference type="OrthoDB" id="3034642at2"/>